<sequence>MSSEFNLQKRDLKRKNKAAKKIKKENEEIYRSCMGAICWGEIKNFTKYDLYQFNNDQILKMCEYASNKELDISTFDFVDRKRISNINNIAYIIQNHMYISKIDFPKNIYNKYF</sequence>
<accession>A0A6C0AFB1</accession>
<proteinExistence type="predicted"/>
<dbReference type="AlphaFoldDB" id="A0A6C0AFB1"/>
<dbReference type="EMBL" id="MN740596">
    <property type="protein sequence ID" value="QHS78386.1"/>
    <property type="molecule type" value="Genomic_DNA"/>
</dbReference>
<organism evidence="1">
    <name type="scientific">viral metagenome</name>
    <dbReference type="NCBI Taxonomy" id="1070528"/>
    <lineage>
        <taxon>unclassified sequences</taxon>
        <taxon>metagenomes</taxon>
        <taxon>organismal metagenomes</taxon>
    </lineage>
</organism>
<name>A0A6C0AFB1_9ZZZZ</name>
<reference evidence="1" key="1">
    <citation type="journal article" date="2020" name="Nature">
        <title>Giant virus diversity and host interactions through global metagenomics.</title>
        <authorList>
            <person name="Schulz F."/>
            <person name="Roux S."/>
            <person name="Paez-Espino D."/>
            <person name="Jungbluth S."/>
            <person name="Walsh D.A."/>
            <person name="Denef V.J."/>
            <person name="McMahon K.D."/>
            <person name="Konstantinidis K.T."/>
            <person name="Eloe-Fadrosh E.A."/>
            <person name="Kyrpides N.C."/>
            <person name="Woyke T."/>
        </authorList>
    </citation>
    <scope>NUCLEOTIDE SEQUENCE</scope>
    <source>
        <strain evidence="1">GVMAG-S-1021933-23</strain>
    </source>
</reference>
<evidence type="ECO:0000313" key="1">
    <source>
        <dbReference type="EMBL" id="QHS78386.1"/>
    </source>
</evidence>
<protein>
    <submittedName>
        <fullName evidence="1">Uncharacterized protein</fullName>
    </submittedName>
</protein>